<evidence type="ECO:0008006" key="3">
    <source>
        <dbReference type="Google" id="ProtNLM"/>
    </source>
</evidence>
<dbReference type="OrthoDB" id="2970403at2"/>
<evidence type="ECO:0000313" key="1">
    <source>
        <dbReference type="EMBL" id="SHM62563.1"/>
    </source>
</evidence>
<proteinExistence type="predicted"/>
<gene>
    <name evidence="1" type="ORF">SAMN05216179_0642</name>
</gene>
<name>A0A1M7KC51_9BACI</name>
<dbReference type="STRING" id="1027249.SAMN05216179_0642"/>
<dbReference type="RefSeq" id="WP_073199570.1">
    <property type="nucleotide sequence ID" value="NZ_FRCZ01000001.1"/>
</dbReference>
<dbReference type="AlphaFoldDB" id="A0A1M7KC51"/>
<keyword evidence="2" id="KW-1185">Reference proteome</keyword>
<reference evidence="1 2" key="1">
    <citation type="submission" date="2016-11" db="EMBL/GenBank/DDBJ databases">
        <authorList>
            <person name="Jaros S."/>
            <person name="Januszkiewicz K."/>
            <person name="Wedrychowicz H."/>
        </authorList>
    </citation>
    <scope>NUCLEOTIDE SEQUENCE [LARGE SCALE GENOMIC DNA]</scope>
    <source>
        <strain evidence="1 2">CGMCC 1.10681</strain>
    </source>
</reference>
<organism evidence="1 2">
    <name type="scientific">Gracilibacillus kekensis</name>
    <dbReference type="NCBI Taxonomy" id="1027249"/>
    <lineage>
        <taxon>Bacteria</taxon>
        <taxon>Bacillati</taxon>
        <taxon>Bacillota</taxon>
        <taxon>Bacilli</taxon>
        <taxon>Bacillales</taxon>
        <taxon>Bacillaceae</taxon>
        <taxon>Gracilibacillus</taxon>
    </lineage>
</organism>
<sequence>MELQSTKGLTQQEFEAFFCDQIPNFNQEEMKKYGYFLYKEHSPTAFFSLVPVDSNAYWLRMLVMKRSPSAMLPVTIIQAAEKLTKNFGATNLFIHSKTETLNQLLLQLGYTSTDQTLDPLIEADWWITSLASVDNQQIYSQ</sequence>
<dbReference type="EMBL" id="FRCZ01000001">
    <property type="protein sequence ID" value="SHM62563.1"/>
    <property type="molecule type" value="Genomic_DNA"/>
</dbReference>
<protein>
    <recommendedName>
        <fullName evidence="3">N-acetyltransferase domain-containing protein</fullName>
    </recommendedName>
</protein>
<evidence type="ECO:0000313" key="2">
    <source>
        <dbReference type="Proteomes" id="UP000184184"/>
    </source>
</evidence>
<dbReference type="Proteomes" id="UP000184184">
    <property type="component" value="Unassembled WGS sequence"/>
</dbReference>
<accession>A0A1M7KC51</accession>